<dbReference type="SUPFAM" id="SSF103473">
    <property type="entry name" value="MFS general substrate transporter"/>
    <property type="match status" value="1"/>
</dbReference>
<evidence type="ECO:0000256" key="2">
    <source>
        <dbReference type="ARBA" id="ARBA00022448"/>
    </source>
</evidence>
<feature type="transmembrane region" description="Helical" evidence="8">
    <location>
        <begin position="266"/>
        <end position="285"/>
    </location>
</feature>
<keyword evidence="2" id="KW-0813">Transport</keyword>
<feature type="transmembrane region" description="Helical" evidence="8">
    <location>
        <begin position="89"/>
        <end position="108"/>
    </location>
</feature>
<feature type="transmembrane region" description="Helical" evidence="8">
    <location>
        <begin position="305"/>
        <end position="327"/>
    </location>
</feature>
<keyword evidence="5 8" id="KW-0472">Membrane</keyword>
<dbReference type="InterPro" id="IPR036259">
    <property type="entry name" value="MFS_trans_sf"/>
</dbReference>
<feature type="transmembrane region" description="Helical" evidence="8">
    <location>
        <begin position="53"/>
        <end position="77"/>
    </location>
</feature>
<feature type="transmembrane region" description="Helical" evidence="8">
    <location>
        <begin position="120"/>
        <end position="139"/>
    </location>
</feature>
<protein>
    <recommendedName>
        <fullName evidence="9">Major facilitator superfamily (MFS) profile domain-containing protein</fullName>
    </recommendedName>
</protein>
<keyword evidence="4 8" id="KW-1133">Transmembrane helix</keyword>
<accession>A0A7S1L9N0</accession>
<evidence type="ECO:0000256" key="4">
    <source>
        <dbReference type="ARBA" id="ARBA00022989"/>
    </source>
</evidence>
<feature type="transmembrane region" description="Helical" evidence="8">
    <location>
        <begin position="368"/>
        <end position="392"/>
    </location>
</feature>
<evidence type="ECO:0000256" key="6">
    <source>
        <dbReference type="ARBA" id="ARBA00024338"/>
    </source>
</evidence>
<dbReference type="GO" id="GO:0016020">
    <property type="term" value="C:membrane"/>
    <property type="evidence" value="ECO:0007669"/>
    <property type="project" value="UniProtKB-SubCell"/>
</dbReference>
<dbReference type="PROSITE" id="PS50850">
    <property type="entry name" value="MFS"/>
    <property type="match status" value="1"/>
</dbReference>
<feature type="transmembrane region" description="Helical" evidence="8">
    <location>
        <begin position="455"/>
        <end position="478"/>
    </location>
</feature>
<organism evidence="10">
    <name type="scientific">Alexandrium catenella</name>
    <name type="common">Red tide dinoflagellate</name>
    <name type="synonym">Gonyaulax catenella</name>
    <dbReference type="NCBI Taxonomy" id="2925"/>
    <lineage>
        <taxon>Eukaryota</taxon>
        <taxon>Sar</taxon>
        <taxon>Alveolata</taxon>
        <taxon>Dinophyceae</taxon>
        <taxon>Gonyaulacales</taxon>
        <taxon>Pyrocystaceae</taxon>
        <taxon>Alexandrium</taxon>
    </lineage>
</organism>
<feature type="region of interest" description="Disordered" evidence="7">
    <location>
        <begin position="1"/>
        <end position="42"/>
    </location>
</feature>
<sequence length="523" mass="55915">MENRAEAGEVAEVPEGVILEEPNAEEAVPPADGGKDSPELAEEEAPKFPECRLLFMLCAVGALEGADMVLLPCVFFALQIDLHLTLNDLALMSLVQALATNIAAPFWGVMADRGIMKRKWLIVLGCVVQGLITVVLAAVDQLLPMIILRALNGVMLASLRPIANGVVADVTAENCRGKVFGSMQFAMNLGTMAGTLVGTNLARRTVGGLQGWRVAFMLIGIASVVLGVVAGFIMKEPPRAAPVEVSSGGRRAAVAELKRLLNYFRLPSFCVLVLQGCFGSVPWNALGFSTLFFQIGGLSDLQASVIQVFQQIAGSLGSLLGGAISDLLTKWSRHHGRPLTAQISVLSGIPVAWFLFMQSPPSAGTFYYYLSLMVVLGLTATWCGIGVNLPILSEIVKPGNRATIMAWEGALEGSCSAIFGNSMVGFLAQNVFGYDIESARAAGASVANDPDNVKALGSALMLVSFVPWLFCFFSYTLLHWSYPRDLKKLAMEEEKTPSKKMVEIEDAKAARPRVMSAAARQAV</sequence>
<dbReference type="Gene3D" id="1.20.1250.20">
    <property type="entry name" value="MFS general substrate transporter like domains"/>
    <property type="match status" value="2"/>
</dbReference>
<keyword evidence="3 8" id="KW-0812">Transmembrane</keyword>
<evidence type="ECO:0000259" key="9">
    <source>
        <dbReference type="PROSITE" id="PS50850"/>
    </source>
</evidence>
<feature type="compositionally biased region" description="Basic and acidic residues" evidence="7">
    <location>
        <begin position="33"/>
        <end position="42"/>
    </location>
</feature>
<comment type="subcellular location">
    <subcellularLocation>
        <location evidence="1">Membrane</location>
        <topology evidence="1">Multi-pass membrane protein</topology>
    </subcellularLocation>
</comment>
<dbReference type="AlphaFoldDB" id="A0A7S1L9N0"/>
<dbReference type="EMBL" id="HBGE01009918">
    <property type="protein sequence ID" value="CAD9097842.1"/>
    <property type="molecule type" value="Transcribed_RNA"/>
</dbReference>
<comment type="similarity">
    <text evidence="6">Belongs to the major facilitator superfamily. Spinster (TC 2.A.1.49) family.</text>
</comment>
<name>A0A7S1L9N0_ALECA</name>
<dbReference type="InterPro" id="IPR020846">
    <property type="entry name" value="MFS_dom"/>
</dbReference>
<evidence type="ECO:0000256" key="8">
    <source>
        <dbReference type="SAM" id="Phobius"/>
    </source>
</evidence>
<dbReference type="InterPro" id="IPR011701">
    <property type="entry name" value="MFS"/>
</dbReference>
<feature type="transmembrane region" description="Helical" evidence="8">
    <location>
        <begin position="339"/>
        <end position="356"/>
    </location>
</feature>
<dbReference type="InterPro" id="IPR044770">
    <property type="entry name" value="MFS_spinster-like"/>
</dbReference>
<dbReference type="PANTHER" id="PTHR23505">
    <property type="entry name" value="SPINSTER"/>
    <property type="match status" value="1"/>
</dbReference>
<reference evidence="10" key="1">
    <citation type="submission" date="2021-01" db="EMBL/GenBank/DDBJ databases">
        <authorList>
            <person name="Corre E."/>
            <person name="Pelletier E."/>
            <person name="Niang G."/>
            <person name="Scheremetjew M."/>
            <person name="Finn R."/>
            <person name="Kale V."/>
            <person name="Holt S."/>
            <person name="Cochrane G."/>
            <person name="Meng A."/>
            <person name="Brown T."/>
            <person name="Cohen L."/>
        </authorList>
    </citation>
    <scope>NUCLEOTIDE SEQUENCE</scope>
    <source>
        <strain evidence="10">OF101</strain>
    </source>
</reference>
<dbReference type="Pfam" id="PF07690">
    <property type="entry name" value="MFS_1"/>
    <property type="match status" value="1"/>
</dbReference>
<feature type="transmembrane region" description="Helical" evidence="8">
    <location>
        <begin position="214"/>
        <end position="234"/>
    </location>
</feature>
<gene>
    <name evidence="10" type="ORF">ACAT0790_LOCUS5899</name>
</gene>
<feature type="transmembrane region" description="Helical" evidence="8">
    <location>
        <begin position="179"/>
        <end position="202"/>
    </location>
</feature>
<evidence type="ECO:0000256" key="5">
    <source>
        <dbReference type="ARBA" id="ARBA00023136"/>
    </source>
</evidence>
<proteinExistence type="inferred from homology"/>
<feature type="transmembrane region" description="Helical" evidence="8">
    <location>
        <begin position="145"/>
        <end position="167"/>
    </location>
</feature>
<evidence type="ECO:0000256" key="1">
    <source>
        <dbReference type="ARBA" id="ARBA00004141"/>
    </source>
</evidence>
<feature type="compositionally biased region" description="Low complexity" evidence="7">
    <location>
        <begin position="8"/>
        <end position="31"/>
    </location>
</feature>
<evidence type="ECO:0000256" key="7">
    <source>
        <dbReference type="SAM" id="MobiDB-lite"/>
    </source>
</evidence>
<evidence type="ECO:0000256" key="3">
    <source>
        <dbReference type="ARBA" id="ARBA00022692"/>
    </source>
</evidence>
<feature type="domain" description="Major facilitator superfamily (MFS) profile" evidence="9">
    <location>
        <begin position="53"/>
        <end position="476"/>
    </location>
</feature>
<dbReference type="GO" id="GO:0022857">
    <property type="term" value="F:transmembrane transporter activity"/>
    <property type="evidence" value="ECO:0007669"/>
    <property type="project" value="InterPro"/>
</dbReference>
<feature type="transmembrane region" description="Helical" evidence="8">
    <location>
        <begin position="404"/>
        <end position="428"/>
    </location>
</feature>
<dbReference type="PANTHER" id="PTHR23505:SF52">
    <property type="entry name" value="MAJOR FACILITATOR SUPERFAMILY PROTEIN"/>
    <property type="match status" value="1"/>
</dbReference>
<evidence type="ECO:0000313" key="10">
    <source>
        <dbReference type="EMBL" id="CAD9097842.1"/>
    </source>
</evidence>